<feature type="non-terminal residue" evidence="2">
    <location>
        <position position="256"/>
    </location>
</feature>
<dbReference type="Gene3D" id="3.40.50.150">
    <property type="entry name" value="Vaccinia Virus protein VP39"/>
    <property type="match status" value="1"/>
</dbReference>
<dbReference type="InterPro" id="IPR029063">
    <property type="entry name" value="SAM-dependent_MTases_sf"/>
</dbReference>
<proteinExistence type="predicted"/>
<evidence type="ECO:0000259" key="1">
    <source>
        <dbReference type="Pfam" id="PF08241"/>
    </source>
</evidence>
<sequence length="256" mass="30056">IFTASLEPSCLVLVEPHPEAILDIKNLFANSPNGGMKFEIVPSTLEEYESDQRFDFVFCESLLCGLPTPNKFLRKVADLVDVGGILVVTSMDDISLFPDSLRRLFAQLLIDPDLSEEENLNWLTEVFEPQLSRLNGMTRSAKAWVLDNMINPTWDKHTLMEIIQTLSEEFVVFGTSPHFLVDWRWYKHLYGKNRQVNQRFVEQYWQNVHNFFDYRYVSPVRSRADNERLYQYCDSCRRLIRTFETDQRQLVLSEIL</sequence>
<dbReference type="AlphaFoldDB" id="A0A382ZNN9"/>
<dbReference type="CDD" id="cd02440">
    <property type="entry name" value="AdoMet_MTases"/>
    <property type="match status" value="1"/>
</dbReference>
<name>A0A382ZNN9_9ZZZZ</name>
<protein>
    <recommendedName>
        <fullName evidence="1">Methyltransferase type 11 domain-containing protein</fullName>
    </recommendedName>
</protein>
<accession>A0A382ZNN9</accession>
<reference evidence="2" key="1">
    <citation type="submission" date="2018-05" db="EMBL/GenBank/DDBJ databases">
        <authorList>
            <person name="Lanie J.A."/>
            <person name="Ng W.-L."/>
            <person name="Kazmierczak K.M."/>
            <person name="Andrzejewski T.M."/>
            <person name="Davidsen T.M."/>
            <person name="Wayne K.J."/>
            <person name="Tettelin H."/>
            <person name="Glass J.I."/>
            <person name="Rusch D."/>
            <person name="Podicherti R."/>
            <person name="Tsui H.-C.T."/>
            <person name="Winkler M.E."/>
        </authorList>
    </citation>
    <scope>NUCLEOTIDE SEQUENCE</scope>
</reference>
<dbReference type="InterPro" id="IPR013216">
    <property type="entry name" value="Methyltransf_11"/>
</dbReference>
<organism evidence="2">
    <name type="scientific">marine metagenome</name>
    <dbReference type="NCBI Taxonomy" id="408172"/>
    <lineage>
        <taxon>unclassified sequences</taxon>
        <taxon>metagenomes</taxon>
        <taxon>ecological metagenomes</taxon>
    </lineage>
</organism>
<evidence type="ECO:0000313" key="2">
    <source>
        <dbReference type="EMBL" id="SVD97167.1"/>
    </source>
</evidence>
<gene>
    <name evidence="2" type="ORF">METZ01_LOCUS450021</name>
</gene>
<dbReference type="EMBL" id="UINC01185457">
    <property type="protein sequence ID" value="SVD97167.1"/>
    <property type="molecule type" value="Genomic_DNA"/>
</dbReference>
<feature type="domain" description="Methyltransferase type 11" evidence="1">
    <location>
        <begin position="12"/>
        <end position="88"/>
    </location>
</feature>
<dbReference type="Pfam" id="PF08241">
    <property type="entry name" value="Methyltransf_11"/>
    <property type="match status" value="1"/>
</dbReference>
<feature type="non-terminal residue" evidence="2">
    <location>
        <position position="1"/>
    </location>
</feature>
<dbReference type="SUPFAM" id="SSF53335">
    <property type="entry name" value="S-adenosyl-L-methionine-dependent methyltransferases"/>
    <property type="match status" value="1"/>
</dbReference>